<feature type="compositionally biased region" description="Acidic residues" evidence="1">
    <location>
        <begin position="294"/>
        <end position="312"/>
    </location>
</feature>
<dbReference type="AlphaFoldDB" id="A0A060T139"/>
<dbReference type="EMBL" id="HG937693">
    <property type="protein sequence ID" value="CDP34484.1"/>
    <property type="molecule type" value="Genomic_DNA"/>
</dbReference>
<proteinExistence type="predicted"/>
<feature type="domain" description="Ubiquitin-like" evidence="2">
    <location>
        <begin position="316"/>
        <end position="385"/>
    </location>
</feature>
<dbReference type="PANTHER" id="PTHR10562">
    <property type="entry name" value="SMALL UBIQUITIN-RELATED MODIFIER"/>
    <property type="match status" value="1"/>
</dbReference>
<evidence type="ECO:0000256" key="1">
    <source>
        <dbReference type="SAM" id="MobiDB-lite"/>
    </source>
</evidence>
<name>A0A060T139_BLAAD</name>
<feature type="compositionally biased region" description="Acidic residues" evidence="1">
    <location>
        <begin position="136"/>
        <end position="145"/>
    </location>
</feature>
<feature type="compositionally biased region" description="Acidic residues" evidence="1">
    <location>
        <begin position="87"/>
        <end position="115"/>
    </location>
</feature>
<dbReference type="PROSITE" id="PS50053">
    <property type="entry name" value="UBIQUITIN_2"/>
    <property type="match status" value="1"/>
</dbReference>
<dbReference type="InterPro" id="IPR022617">
    <property type="entry name" value="Rad60/SUMO-like_dom"/>
</dbReference>
<dbReference type="Gene3D" id="3.10.20.90">
    <property type="entry name" value="Phosphatidylinositol 3-kinase Catalytic Subunit, Chain A, domain 1"/>
    <property type="match status" value="1"/>
</dbReference>
<protein>
    <submittedName>
        <fullName evidence="3">ARAD1C13508p</fullName>
    </submittedName>
</protein>
<accession>A0A060T139</accession>
<organism evidence="3">
    <name type="scientific">Blastobotrys adeninivorans</name>
    <name type="common">Yeast</name>
    <name type="synonym">Arxula adeninivorans</name>
    <dbReference type="NCBI Taxonomy" id="409370"/>
    <lineage>
        <taxon>Eukaryota</taxon>
        <taxon>Fungi</taxon>
        <taxon>Dikarya</taxon>
        <taxon>Ascomycota</taxon>
        <taxon>Saccharomycotina</taxon>
        <taxon>Dipodascomycetes</taxon>
        <taxon>Dipodascales</taxon>
        <taxon>Trichomonascaceae</taxon>
        <taxon>Blastobotrys</taxon>
    </lineage>
</organism>
<reference evidence="3" key="1">
    <citation type="submission" date="2014-02" db="EMBL/GenBank/DDBJ databases">
        <authorList>
            <person name="Genoscope - CEA"/>
        </authorList>
    </citation>
    <scope>NUCLEOTIDE SEQUENCE</scope>
    <source>
        <strain evidence="3">LS3</strain>
    </source>
</reference>
<dbReference type="Pfam" id="PF11976">
    <property type="entry name" value="Rad60-SLD"/>
    <property type="match status" value="1"/>
</dbReference>
<gene>
    <name evidence="3" type="ORF">GNLVRS02_ARAD1C13508g</name>
</gene>
<evidence type="ECO:0000259" key="2">
    <source>
        <dbReference type="PROSITE" id="PS50053"/>
    </source>
</evidence>
<sequence>MPWKDRKRLKPLGVTVEAEGGDDFFKLSTPEPEGVKSGLKSERNDKDGEQEDLRHKVPYQQEAQDVSDDEESEIAEPKDTKGKSFTEDFDSDDTDTVDDDYNDNDDANDDSDDNNTAEKSNDGDKKDKTPDVIVLDSDDESEDSLPEPLLPTARAESIDRPVSESMNTWEHEKTGFPVQVELDIKLEGLEHLSKTFTIQSDDRFRELRRLLLEYLETMGVESEAVKSAFFAGQNFRVFDSSSPKALEVSPQDPRLELLILSEEQFQQMEQQYRQSFTQSIGMDSGNDNSNANDTENENEIDNGGNGDDDDDSVFAVQMLGSDGDKIQVRVSADTVMEKLYDYYCNKKNLAKGSIGLYVDGDLLAPQSTIGDADLEEGDTIDVHTT</sequence>
<reference evidence="3" key="2">
    <citation type="submission" date="2014-06" db="EMBL/GenBank/DDBJ databases">
        <title>The complete genome of Blastobotrys (Arxula) adeninivorans LS3 - a yeast of biotechnological interest.</title>
        <authorList>
            <person name="Kunze G."/>
            <person name="Gaillardin C."/>
            <person name="Czernicka M."/>
            <person name="Durrens P."/>
            <person name="Martin T."/>
            <person name="Boer E."/>
            <person name="Gabaldon T."/>
            <person name="Cruz J."/>
            <person name="Talla E."/>
            <person name="Marck C."/>
            <person name="Goffeau A."/>
            <person name="Barbe V."/>
            <person name="Baret P."/>
            <person name="Baronian K."/>
            <person name="Beier S."/>
            <person name="Bleykasten C."/>
            <person name="Bode R."/>
            <person name="Casaregola S."/>
            <person name="Despons L."/>
            <person name="Fairhead C."/>
            <person name="Giersberg M."/>
            <person name="Gierski P."/>
            <person name="Hahnel U."/>
            <person name="Hartmann A."/>
            <person name="Jankowska D."/>
            <person name="Jubin C."/>
            <person name="Jung P."/>
            <person name="Lafontaine I."/>
            <person name="Leh-Louis V."/>
            <person name="Lemaire M."/>
            <person name="Marcet-Houben M."/>
            <person name="Mascher M."/>
            <person name="Morel G."/>
            <person name="Richard G.-F."/>
            <person name="Riechen J."/>
            <person name="Sacerdot C."/>
            <person name="Sarkar A."/>
            <person name="Savel G."/>
            <person name="Schacherer J."/>
            <person name="Sherman D."/>
            <person name="Straub M.-L."/>
            <person name="Stein N."/>
            <person name="Thierry A."/>
            <person name="Trautwein-Schult A."/>
            <person name="Westhof E."/>
            <person name="Worch S."/>
            <person name="Dujon B."/>
            <person name="Souciet J.-L."/>
            <person name="Wincker P."/>
            <person name="Scholz U."/>
            <person name="Neuveglise N."/>
        </authorList>
    </citation>
    <scope>NUCLEOTIDE SEQUENCE</scope>
    <source>
        <strain evidence="3">LS3</strain>
    </source>
</reference>
<dbReference type="InterPro" id="IPR029071">
    <property type="entry name" value="Ubiquitin-like_domsf"/>
</dbReference>
<feature type="compositionally biased region" description="Basic and acidic residues" evidence="1">
    <location>
        <begin position="75"/>
        <end position="86"/>
    </location>
</feature>
<dbReference type="SUPFAM" id="SSF54236">
    <property type="entry name" value="Ubiquitin-like"/>
    <property type="match status" value="1"/>
</dbReference>
<dbReference type="InterPro" id="IPR000626">
    <property type="entry name" value="Ubiquitin-like_dom"/>
</dbReference>
<feature type="region of interest" description="Disordered" evidence="1">
    <location>
        <begin position="279"/>
        <end position="313"/>
    </location>
</feature>
<feature type="compositionally biased region" description="Polar residues" evidence="1">
    <location>
        <begin position="279"/>
        <end position="289"/>
    </location>
</feature>
<evidence type="ECO:0000313" key="3">
    <source>
        <dbReference type="EMBL" id="CDP34484.1"/>
    </source>
</evidence>
<feature type="compositionally biased region" description="Basic and acidic residues" evidence="1">
    <location>
        <begin position="39"/>
        <end position="55"/>
    </location>
</feature>
<feature type="compositionally biased region" description="Acidic residues" evidence="1">
    <location>
        <begin position="65"/>
        <end position="74"/>
    </location>
</feature>
<feature type="region of interest" description="Disordered" evidence="1">
    <location>
        <begin position="19"/>
        <end position="148"/>
    </location>
</feature>
<dbReference type="CDD" id="cd01763">
    <property type="entry name" value="Ubl_SUMO_like"/>
    <property type="match status" value="1"/>
</dbReference>
<feature type="compositionally biased region" description="Basic and acidic residues" evidence="1">
    <location>
        <begin position="119"/>
        <end position="130"/>
    </location>
</feature>